<sequence>MPRLQAKSNPGRSPQEKRALAKLRKLAPDEQKRALIAFSLRGRPYLREGNGIVYLNSTISLDHPKRVIWKVGETRDLVRRREEYRRCDVSHPHTWFFGFHVQRRLLAERVIQLSFLSGSNGGKRVHFRRKCTCGHRHREYVWFATPKSLSDIVTIIFDSLAFIGETQISVEVL</sequence>
<dbReference type="EMBL" id="JAWWNJ010000088">
    <property type="protein sequence ID" value="KAK7000585.1"/>
    <property type="molecule type" value="Genomic_DNA"/>
</dbReference>
<reference evidence="1 2" key="1">
    <citation type="journal article" date="2024" name="J Genomics">
        <title>Draft genome sequencing and assembly of Favolaschia claudopus CIRM-BRFM 2984 isolated from oak limbs.</title>
        <authorList>
            <person name="Navarro D."/>
            <person name="Drula E."/>
            <person name="Chaduli D."/>
            <person name="Cazenave R."/>
            <person name="Ahrendt S."/>
            <person name="Wang J."/>
            <person name="Lipzen A."/>
            <person name="Daum C."/>
            <person name="Barry K."/>
            <person name="Grigoriev I.V."/>
            <person name="Favel A."/>
            <person name="Rosso M.N."/>
            <person name="Martin F."/>
        </authorList>
    </citation>
    <scope>NUCLEOTIDE SEQUENCE [LARGE SCALE GENOMIC DNA]</scope>
    <source>
        <strain evidence="1 2">CIRM-BRFM 2984</strain>
    </source>
</reference>
<evidence type="ECO:0000313" key="1">
    <source>
        <dbReference type="EMBL" id="KAK7000585.1"/>
    </source>
</evidence>
<comment type="caution">
    <text evidence="1">The sequence shown here is derived from an EMBL/GenBank/DDBJ whole genome shotgun (WGS) entry which is preliminary data.</text>
</comment>
<proteinExistence type="predicted"/>
<evidence type="ECO:0008006" key="3">
    <source>
        <dbReference type="Google" id="ProtNLM"/>
    </source>
</evidence>
<dbReference type="Proteomes" id="UP001362999">
    <property type="component" value="Unassembled WGS sequence"/>
</dbReference>
<dbReference type="AlphaFoldDB" id="A0AAW0A3K3"/>
<gene>
    <name evidence="1" type="ORF">R3P38DRAFT_2797201</name>
</gene>
<protein>
    <recommendedName>
        <fullName evidence="3">GIY-YIG nuclease family protein</fullName>
    </recommendedName>
</protein>
<organism evidence="1 2">
    <name type="scientific">Favolaschia claudopus</name>
    <dbReference type="NCBI Taxonomy" id="2862362"/>
    <lineage>
        <taxon>Eukaryota</taxon>
        <taxon>Fungi</taxon>
        <taxon>Dikarya</taxon>
        <taxon>Basidiomycota</taxon>
        <taxon>Agaricomycotina</taxon>
        <taxon>Agaricomycetes</taxon>
        <taxon>Agaricomycetidae</taxon>
        <taxon>Agaricales</taxon>
        <taxon>Marasmiineae</taxon>
        <taxon>Mycenaceae</taxon>
        <taxon>Favolaschia</taxon>
    </lineage>
</organism>
<keyword evidence="2" id="KW-1185">Reference proteome</keyword>
<name>A0AAW0A3K3_9AGAR</name>
<evidence type="ECO:0000313" key="2">
    <source>
        <dbReference type="Proteomes" id="UP001362999"/>
    </source>
</evidence>
<accession>A0AAW0A3K3</accession>